<evidence type="ECO:0000256" key="9">
    <source>
        <dbReference type="ARBA" id="ARBA00023277"/>
    </source>
</evidence>
<dbReference type="Gene3D" id="2.60.120.430">
    <property type="entry name" value="Galactose-binding lectin"/>
    <property type="match status" value="1"/>
</dbReference>
<comment type="subcellular location">
    <subcellularLocation>
        <location evidence="1">Endoplasmic reticulum membrane</location>
        <topology evidence="1">Single-pass type I membrane protein</topology>
    </subcellularLocation>
</comment>
<dbReference type="InterPro" id="IPR021720">
    <property type="entry name" value="Malectin_dom"/>
</dbReference>
<gene>
    <name evidence="12" type="ORF">FHS94_002035</name>
</gene>
<evidence type="ECO:0000256" key="1">
    <source>
        <dbReference type="ARBA" id="ARBA00004115"/>
    </source>
</evidence>
<feature type="region of interest" description="Disordered" evidence="10">
    <location>
        <begin position="507"/>
        <end position="531"/>
    </location>
</feature>
<evidence type="ECO:0000256" key="5">
    <source>
        <dbReference type="ARBA" id="ARBA00022824"/>
    </source>
</evidence>
<evidence type="ECO:0000313" key="12">
    <source>
        <dbReference type="EMBL" id="MBB5715194.1"/>
    </source>
</evidence>
<organism evidence="12 13">
    <name type="scientific">Sphingomonas aerophila</name>
    <dbReference type="NCBI Taxonomy" id="1344948"/>
    <lineage>
        <taxon>Bacteria</taxon>
        <taxon>Pseudomonadati</taxon>
        <taxon>Pseudomonadota</taxon>
        <taxon>Alphaproteobacteria</taxon>
        <taxon>Sphingomonadales</taxon>
        <taxon>Sphingomonadaceae</taxon>
        <taxon>Sphingomonas</taxon>
    </lineage>
</organism>
<evidence type="ECO:0000256" key="3">
    <source>
        <dbReference type="ARBA" id="ARBA00022692"/>
    </source>
</evidence>
<evidence type="ECO:0000256" key="7">
    <source>
        <dbReference type="ARBA" id="ARBA00023136"/>
    </source>
</evidence>
<dbReference type="PANTHER" id="PTHR13460">
    <property type="match status" value="1"/>
</dbReference>
<keyword evidence="9" id="KW-0119">Carbohydrate metabolism</keyword>
<dbReference type="PRINTS" id="PR00313">
    <property type="entry name" value="CABNDNGRPT"/>
</dbReference>
<keyword evidence="5" id="KW-0256">Endoplasmic reticulum</keyword>
<keyword evidence="8" id="KW-0325">Glycoprotein</keyword>
<dbReference type="EMBL" id="JACIJK010000005">
    <property type="protein sequence ID" value="MBB5715194.1"/>
    <property type="molecule type" value="Genomic_DNA"/>
</dbReference>
<dbReference type="AlphaFoldDB" id="A0A7W9BDC8"/>
<dbReference type="InterPro" id="IPR039155">
    <property type="entry name" value="MLEC"/>
</dbReference>
<evidence type="ECO:0000256" key="2">
    <source>
        <dbReference type="ARBA" id="ARBA00009141"/>
    </source>
</evidence>
<dbReference type="Pfam" id="PF11721">
    <property type="entry name" value="Malectin"/>
    <property type="match status" value="1"/>
</dbReference>
<dbReference type="InterPro" id="IPR011049">
    <property type="entry name" value="Serralysin-like_metalloprot_C"/>
</dbReference>
<evidence type="ECO:0000256" key="4">
    <source>
        <dbReference type="ARBA" id="ARBA00022729"/>
    </source>
</evidence>
<dbReference type="PANTHER" id="PTHR13460:SF0">
    <property type="entry name" value="MALECTIN"/>
    <property type="match status" value="1"/>
</dbReference>
<dbReference type="GO" id="GO:0005509">
    <property type="term" value="F:calcium ion binding"/>
    <property type="evidence" value="ECO:0007669"/>
    <property type="project" value="InterPro"/>
</dbReference>
<evidence type="ECO:0000256" key="10">
    <source>
        <dbReference type="SAM" id="MobiDB-lite"/>
    </source>
</evidence>
<evidence type="ECO:0000256" key="8">
    <source>
        <dbReference type="ARBA" id="ARBA00023180"/>
    </source>
</evidence>
<evidence type="ECO:0000313" key="13">
    <source>
        <dbReference type="Proteomes" id="UP000546200"/>
    </source>
</evidence>
<dbReference type="Gene3D" id="2.150.10.10">
    <property type="entry name" value="Serralysin-like metalloprotease, C-terminal"/>
    <property type="match status" value="1"/>
</dbReference>
<keyword evidence="6" id="KW-1133">Transmembrane helix</keyword>
<keyword evidence="13" id="KW-1185">Reference proteome</keyword>
<dbReference type="GO" id="GO:0030246">
    <property type="term" value="F:carbohydrate binding"/>
    <property type="evidence" value="ECO:0007669"/>
    <property type="project" value="InterPro"/>
</dbReference>
<reference evidence="12 13" key="1">
    <citation type="submission" date="2020-08" db="EMBL/GenBank/DDBJ databases">
        <title>Genomic Encyclopedia of Type Strains, Phase IV (KMG-IV): sequencing the most valuable type-strain genomes for metagenomic binning, comparative biology and taxonomic classification.</title>
        <authorList>
            <person name="Goeker M."/>
        </authorList>
    </citation>
    <scope>NUCLEOTIDE SEQUENCE [LARGE SCALE GENOMIC DNA]</scope>
    <source>
        <strain evidence="12 13">DSM 100044</strain>
    </source>
</reference>
<sequence>MTGPTAVAAVTDLTSPVAAHQVEVTYVDTGTGIDLALIGVEDLLVSGPTNVAVEAVSLVTNFDGSVTATYRLGSTDGFNDADNGTYTIALAADAVTDHAGNGVGGAPSLASFAVNIAPPWSAGGIVAAINAGGGSYVSGATTYAPDTASSPIASLIGPAKITSFTSQIAGTDDDSLYQTYRYGKSFGYDIAGLAAGDYLVELSFAESYWTAPGKRVFDILAEGQEIVSDLDIYSASGGKNVALDLSRVVTVTDGTLNLRFDASGADDRDNALIGSFVIRKVSGAADSAPPQASAQVADVTVAATTADVIVTYTDPGSGLALGTIGTDDLLVTRPGNISVESVSVQVLGNGTVAATYRLVSPGGFTAADNGQHLITLVPGSARDQAGNTVDHAVDLGSFAVSIEASQINEISGTSDADALNGTAAADHIVGLGGNDVLNGLGGDDILDGGAGNDKLNGNAGADLMRGGAGNDTYFVDNAGDVLVEEAGGGTDTVNSDISFQLGPRSRTWSCEPGPASTERATRRTTDWRATPAPTSCPAWAATTFCSARAAATF</sequence>
<keyword evidence="7" id="KW-0472">Membrane</keyword>
<dbReference type="Proteomes" id="UP000546200">
    <property type="component" value="Unassembled WGS sequence"/>
</dbReference>
<name>A0A7W9BDC8_9SPHN</name>
<dbReference type="InterPro" id="IPR001343">
    <property type="entry name" value="Hemolysn_Ca-bd"/>
</dbReference>
<proteinExistence type="inferred from homology"/>
<dbReference type="Pfam" id="PF00353">
    <property type="entry name" value="HemolysinCabind"/>
    <property type="match status" value="1"/>
</dbReference>
<evidence type="ECO:0000259" key="11">
    <source>
        <dbReference type="Pfam" id="PF11721"/>
    </source>
</evidence>
<dbReference type="GO" id="GO:0016020">
    <property type="term" value="C:membrane"/>
    <property type="evidence" value="ECO:0007669"/>
    <property type="project" value="TreeGrafter"/>
</dbReference>
<evidence type="ECO:0000256" key="6">
    <source>
        <dbReference type="ARBA" id="ARBA00022989"/>
    </source>
</evidence>
<accession>A0A7W9BDC8</accession>
<comment type="similarity">
    <text evidence="2">Belongs to the malectin family.</text>
</comment>
<dbReference type="InterPro" id="IPR018511">
    <property type="entry name" value="Hemolysin-typ_Ca-bd_CS"/>
</dbReference>
<keyword evidence="3" id="KW-0812">Transmembrane</keyword>
<feature type="domain" description="Malectin" evidence="11">
    <location>
        <begin position="126"/>
        <end position="263"/>
    </location>
</feature>
<dbReference type="InterPro" id="IPR008979">
    <property type="entry name" value="Galactose-bd-like_sf"/>
</dbReference>
<dbReference type="PROSITE" id="PS00330">
    <property type="entry name" value="HEMOLYSIN_CALCIUM"/>
    <property type="match status" value="1"/>
</dbReference>
<protein>
    <submittedName>
        <fullName evidence="12">Ca2+-binding RTX toxin-like protein</fullName>
    </submittedName>
</protein>
<comment type="caution">
    <text evidence="12">The sequence shown here is derived from an EMBL/GenBank/DDBJ whole genome shotgun (WGS) entry which is preliminary data.</text>
</comment>
<keyword evidence="4" id="KW-0732">Signal</keyword>
<dbReference type="SUPFAM" id="SSF51120">
    <property type="entry name" value="beta-Roll"/>
    <property type="match status" value="1"/>
</dbReference>
<dbReference type="SUPFAM" id="SSF49785">
    <property type="entry name" value="Galactose-binding domain-like"/>
    <property type="match status" value="1"/>
</dbReference>